<evidence type="ECO:0000256" key="1">
    <source>
        <dbReference type="ARBA" id="ARBA00009199"/>
    </source>
</evidence>
<dbReference type="SUPFAM" id="SSF75304">
    <property type="entry name" value="Amidase signature (AS) enzymes"/>
    <property type="match status" value="1"/>
</dbReference>
<dbReference type="EC" id="3.5.2.12" evidence="3"/>
<dbReference type="HOGENOM" id="CLU_009600_0_4_4"/>
<dbReference type="Gene3D" id="3.90.1300.10">
    <property type="entry name" value="Amidase signature (AS) domain"/>
    <property type="match status" value="1"/>
</dbReference>
<comment type="similarity">
    <text evidence="1">Belongs to the amidase family.</text>
</comment>
<keyword evidence="3" id="KW-0378">Hydrolase</keyword>
<dbReference type="AlphaFoldDB" id="A0A0B6S3A2"/>
<dbReference type="EMBL" id="CP002581">
    <property type="protein sequence ID" value="AJK50158.1"/>
    <property type="molecule type" value="Genomic_DNA"/>
</dbReference>
<name>A0A0B6S3A2_BURPL</name>
<evidence type="ECO:0000313" key="3">
    <source>
        <dbReference type="EMBL" id="AJK50158.1"/>
    </source>
</evidence>
<dbReference type="InterPro" id="IPR020556">
    <property type="entry name" value="Amidase_CS"/>
</dbReference>
<proteinExistence type="inferred from homology"/>
<keyword evidence="4" id="KW-1185">Reference proteome</keyword>
<dbReference type="RefSeq" id="WP_042628466.1">
    <property type="nucleotide sequence ID" value="NZ_CP002581.1"/>
</dbReference>
<protein>
    <submittedName>
        <fullName evidence="3">Putative 6-aminohexanoate-cyclic-dimer hydrolase</fullName>
        <ecNumber evidence="3">3.5.2.12</ecNumber>
    </submittedName>
</protein>
<organism evidence="3 4">
    <name type="scientific">Burkholderia plantarii</name>
    <dbReference type="NCBI Taxonomy" id="41899"/>
    <lineage>
        <taxon>Bacteria</taxon>
        <taxon>Pseudomonadati</taxon>
        <taxon>Pseudomonadota</taxon>
        <taxon>Betaproteobacteria</taxon>
        <taxon>Burkholderiales</taxon>
        <taxon>Burkholderiaceae</taxon>
        <taxon>Burkholderia</taxon>
    </lineage>
</organism>
<dbReference type="PROSITE" id="PS00571">
    <property type="entry name" value="AMIDASES"/>
    <property type="match status" value="1"/>
</dbReference>
<dbReference type="Pfam" id="PF01425">
    <property type="entry name" value="Amidase"/>
    <property type="match status" value="1"/>
</dbReference>
<sequence length="493" mass="50742">MNLDEYTSHDAVGLSKRVADGDVTAAELAALAGAAIEAVNPALNAVIEHWPASESGGHGGRDEPAHGAGPLAGVPFLIKDLAVAMRGKRLELGSRLAAGMVAPDDSWLMSRFRAAGLVTIGRTTTPEMAFSTTTESVLQGATRNPWQPALGAGGSSGGAAAAVAAGIVPLAHATDAAGSIRVPAACNGLFGLKPTRGRSSNGPALDEVFAGFGVQLGVSRSVRDSAALLDAIQGHAPGEPYVTAAPERGFLSEVGREPGRLRIGMMIEPWSGERTDPAIAAQVEASAALLEELGHTVFEVRPALGVSWDAFVQMNATIWCATLVGWIEGLAAATGRPVDATTLEPATLACLRYGTSGTAAAFAAALALRNTVTRAVGGWFEAFDVLLTPTLPRMPPPIGAYGEGAEAMSGLEWTGHVFRQAPFTPPFNVAGVPAMSVPLASHPQTGLPVGMQFAAGFAREAVLLRLAGQLEQARPWAQRRPAVWAGRAGRAVA</sequence>
<dbReference type="KEGG" id="bgp:BGL_2c20940"/>
<evidence type="ECO:0000313" key="4">
    <source>
        <dbReference type="Proteomes" id="UP000031838"/>
    </source>
</evidence>
<evidence type="ECO:0000259" key="2">
    <source>
        <dbReference type="Pfam" id="PF01425"/>
    </source>
</evidence>
<reference evidence="4" key="1">
    <citation type="submission" date="2011-03" db="EMBL/GenBank/DDBJ databases">
        <authorList>
            <person name="Voget S."/>
            <person name="Streit W.R."/>
            <person name="Jaeger K.E."/>
            <person name="Daniel R."/>
        </authorList>
    </citation>
    <scope>NUCLEOTIDE SEQUENCE [LARGE SCALE GENOMIC DNA]</scope>
    <source>
        <strain evidence="4">PG1</strain>
    </source>
</reference>
<dbReference type="PANTHER" id="PTHR11895">
    <property type="entry name" value="TRANSAMIDASE"/>
    <property type="match status" value="1"/>
</dbReference>
<gene>
    <name evidence="3" type="ORF">BGL_2c20940</name>
</gene>
<reference evidence="3 4" key="2">
    <citation type="journal article" date="2016" name="Appl. Microbiol. Biotechnol.">
        <title>Mutations improving production and secretion of extracellular lipase by Burkholderia glumae PG1.</title>
        <authorList>
            <person name="Knapp A."/>
            <person name="Voget S."/>
            <person name="Gao R."/>
            <person name="Zaburannyi N."/>
            <person name="Krysciak D."/>
            <person name="Breuer M."/>
            <person name="Hauer B."/>
            <person name="Streit W.R."/>
            <person name="Muller R."/>
            <person name="Daniel R."/>
            <person name="Jaeger K.E."/>
        </authorList>
    </citation>
    <scope>NUCLEOTIDE SEQUENCE [LARGE SCALE GENOMIC DNA]</scope>
    <source>
        <strain evidence="3 4">PG1</strain>
    </source>
</reference>
<dbReference type="InterPro" id="IPR036928">
    <property type="entry name" value="AS_sf"/>
</dbReference>
<accession>A0A0B6S3A2</accession>
<dbReference type="Proteomes" id="UP000031838">
    <property type="component" value="Chromosome 2"/>
</dbReference>
<dbReference type="InterPro" id="IPR000120">
    <property type="entry name" value="Amidase"/>
</dbReference>
<dbReference type="PANTHER" id="PTHR11895:SF7">
    <property type="entry name" value="GLUTAMYL-TRNA(GLN) AMIDOTRANSFERASE SUBUNIT A, MITOCHONDRIAL"/>
    <property type="match status" value="1"/>
</dbReference>
<feature type="domain" description="Amidase" evidence="2">
    <location>
        <begin position="34"/>
        <end position="464"/>
    </location>
</feature>
<dbReference type="InterPro" id="IPR023631">
    <property type="entry name" value="Amidase_dom"/>
</dbReference>
<dbReference type="GO" id="GO:0019874">
    <property type="term" value="F:6-aminohexanoate-cyclic-dimer hydrolase activity"/>
    <property type="evidence" value="ECO:0007669"/>
    <property type="project" value="UniProtKB-EC"/>
</dbReference>